<feature type="region of interest" description="Disordered" evidence="1">
    <location>
        <begin position="58"/>
        <end position="77"/>
    </location>
</feature>
<reference evidence="3 4" key="1">
    <citation type="submission" date="2019-03" db="EMBL/GenBank/DDBJ databases">
        <title>Burkholderia cepacia outbreak.</title>
        <authorList>
            <person name="Farzana R."/>
            <person name="Walsh T.R."/>
        </authorList>
    </citation>
    <scope>NUCLEOTIDE SEQUENCE [LARGE SCALE GENOMIC DNA]</scope>
    <source>
        <strain evidence="4">d13</strain>
    </source>
</reference>
<name>A0AAX2RR31_BURCE</name>
<sequence>MATKRSEPESSKRRKRGVIAAVARIATAPVRLFIRSVFFFAGADEIKAQVDERVQRIRRMSDEHPRDSASNSGRNRADQRLAAMGQVERDALVSNHVSVQRLCCGALWTAILSIGYGIATHQVFSALAAASWGVFMFLLSGKRVWAVHMLRSGHVVPFMTWLRKNVDRPFWPLSRSE</sequence>
<dbReference type="RefSeq" id="WP_134256219.1">
    <property type="nucleotide sequence ID" value="NZ_SNSG01000013.1"/>
</dbReference>
<proteinExistence type="predicted"/>
<protein>
    <submittedName>
        <fullName evidence="3">Uncharacterized protein</fullName>
    </submittedName>
</protein>
<feature type="transmembrane region" description="Helical" evidence="2">
    <location>
        <begin position="124"/>
        <end position="141"/>
    </location>
</feature>
<keyword evidence="2" id="KW-0472">Membrane</keyword>
<dbReference type="AlphaFoldDB" id="A0AAX2RR31"/>
<keyword evidence="2" id="KW-0812">Transmembrane</keyword>
<accession>A0AAX2RR31</accession>
<dbReference type="Proteomes" id="UP000298234">
    <property type="component" value="Unassembled WGS sequence"/>
</dbReference>
<evidence type="ECO:0000256" key="2">
    <source>
        <dbReference type="SAM" id="Phobius"/>
    </source>
</evidence>
<organism evidence="3 4">
    <name type="scientific">Burkholderia cepacia</name>
    <name type="common">Pseudomonas cepacia</name>
    <dbReference type="NCBI Taxonomy" id="292"/>
    <lineage>
        <taxon>Bacteria</taxon>
        <taxon>Pseudomonadati</taxon>
        <taxon>Pseudomonadota</taxon>
        <taxon>Betaproteobacteria</taxon>
        <taxon>Burkholderiales</taxon>
        <taxon>Burkholderiaceae</taxon>
        <taxon>Burkholderia</taxon>
        <taxon>Burkholderia cepacia complex</taxon>
    </lineage>
</organism>
<evidence type="ECO:0000313" key="3">
    <source>
        <dbReference type="EMBL" id="TEU47510.1"/>
    </source>
</evidence>
<comment type="caution">
    <text evidence="3">The sequence shown here is derived from an EMBL/GenBank/DDBJ whole genome shotgun (WGS) entry which is preliminary data.</text>
</comment>
<gene>
    <name evidence="3" type="ORF">E3D37_16020</name>
</gene>
<evidence type="ECO:0000256" key="1">
    <source>
        <dbReference type="SAM" id="MobiDB-lite"/>
    </source>
</evidence>
<dbReference type="EMBL" id="SNSQ01000016">
    <property type="protein sequence ID" value="TEU47510.1"/>
    <property type="molecule type" value="Genomic_DNA"/>
</dbReference>
<evidence type="ECO:0000313" key="4">
    <source>
        <dbReference type="Proteomes" id="UP000298234"/>
    </source>
</evidence>
<feature type="compositionally biased region" description="Basic and acidic residues" evidence="1">
    <location>
        <begin position="58"/>
        <end position="67"/>
    </location>
</feature>
<keyword evidence="2" id="KW-1133">Transmembrane helix</keyword>